<dbReference type="GO" id="GO:0005524">
    <property type="term" value="F:ATP binding"/>
    <property type="evidence" value="ECO:0007669"/>
    <property type="project" value="UniProtKB-KW"/>
</dbReference>
<evidence type="ECO:0000259" key="12">
    <source>
        <dbReference type="SMART" id="SM00387"/>
    </source>
</evidence>
<dbReference type="SMART" id="SM00387">
    <property type="entry name" value="HATPase_c"/>
    <property type="match status" value="1"/>
</dbReference>
<comment type="catalytic activity">
    <reaction evidence="1">
        <text>ATP + protein L-histidine = ADP + protein N-phospho-L-histidine.</text>
        <dbReference type="EC" id="2.7.13.3"/>
    </reaction>
</comment>
<keyword evidence="6 13" id="KW-0418">Kinase</keyword>
<evidence type="ECO:0000313" key="13">
    <source>
        <dbReference type="EMBL" id="SLM89283.1"/>
    </source>
</evidence>
<keyword evidence="9" id="KW-0175">Coiled coil</keyword>
<keyword evidence="8" id="KW-0902">Two-component regulatory system</keyword>
<gene>
    <name evidence="13" type="ORF">FM105_01350</name>
</gene>
<evidence type="ECO:0000256" key="4">
    <source>
        <dbReference type="ARBA" id="ARBA00022679"/>
    </source>
</evidence>
<keyword evidence="11" id="KW-0812">Transmembrane</keyword>
<evidence type="ECO:0000256" key="9">
    <source>
        <dbReference type="SAM" id="Coils"/>
    </source>
</evidence>
<evidence type="ECO:0000256" key="10">
    <source>
        <dbReference type="SAM" id="MobiDB-lite"/>
    </source>
</evidence>
<dbReference type="InterPro" id="IPR011712">
    <property type="entry name" value="Sig_transdc_His_kin_sub3_dim/P"/>
</dbReference>
<dbReference type="GO" id="GO:0000155">
    <property type="term" value="F:phosphorelay sensor kinase activity"/>
    <property type="evidence" value="ECO:0007669"/>
    <property type="project" value="InterPro"/>
</dbReference>
<dbReference type="RefSeq" id="WP_087003513.1">
    <property type="nucleotide sequence ID" value="NZ_FWFF01000001.1"/>
</dbReference>
<evidence type="ECO:0000256" key="3">
    <source>
        <dbReference type="ARBA" id="ARBA00022553"/>
    </source>
</evidence>
<dbReference type="InterPro" id="IPR003594">
    <property type="entry name" value="HATPase_dom"/>
</dbReference>
<keyword evidence="3" id="KW-0597">Phosphoprotein</keyword>
<dbReference type="SUPFAM" id="SSF55874">
    <property type="entry name" value="ATPase domain of HSP90 chaperone/DNA topoisomerase II/histidine kinase"/>
    <property type="match status" value="1"/>
</dbReference>
<feature type="compositionally biased region" description="Low complexity" evidence="10">
    <location>
        <begin position="1"/>
        <end position="17"/>
    </location>
</feature>
<dbReference type="AlphaFoldDB" id="A0A1X6WX59"/>
<dbReference type="Pfam" id="PF07730">
    <property type="entry name" value="HisKA_3"/>
    <property type="match status" value="1"/>
</dbReference>
<dbReference type="EMBL" id="FWFF01000001">
    <property type="protein sequence ID" value="SLM89283.1"/>
    <property type="molecule type" value="Genomic_DNA"/>
</dbReference>
<organism evidence="13 14">
    <name type="scientific">Brevibacterium yomogidense</name>
    <dbReference type="NCBI Taxonomy" id="946573"/>
    <lineage>
        <taxon>Bacteria</taxon>
        <taxon>Bacillati</taxon>
        <taxon>Actinomycetota</taxon>
        <taxon>Actinomycetes</taxon>
        <taxon>Micrococcales</taxon>
        <taxon>Brevibacteriaceae</taxon>
        <taxon>Brevibacterium</taxon>
    </lineage>
</organism>
<evidence type="ECO:0000256" key="2">
    <source>
        <dbReference type="ARBA" id="ARBA00012438"/>
    </source>
</evidence>
<name>A0A1X6WX59_9MICO</name>
<feature type="transmembrane region" description="Helical" evidence="11">
    <location>
        <begin position="142"/>
        <end position="157"/>
    </location>
</feature>
<dbReference type="Proteomes" id="UP000196581">
    <property type="component" value="Unassembled WGS sequence"/>
</dbReference>
<dbReference type="GO" id="GO:0046983">
    <property type="term" value="F:protein dimerization activity"/>
    <property type="evidence" value="ECO:0007669"/>
    <property type="project" value="InterPro"/>
</dbReference>
<dbReference type="CDD" id="cd16917">
    <property type="entry name" value="HATPase_UhpB-NarQ-NarX-like"/>
    <property type="match status" value="1"/>
</dbReference>
<sequence>MTTSAASAARTGTDGRAVASEAVERGPFSRLWGLLTAVDGSAPAGWTRPQPGRDGVRRDVAVGVLVAMTIAVSHWSVLGSGILEVSGTIDVDQPPWMRILFPAAMGLAVALRRVAPQFALAWCTAAFLVSLGVGYLEQFLTPYVYFYLLYSAGAWSARRTAVTVLRILITLAMLSSTFVGVVVGSSVGAPDASIEQNAAFGLWASILNVLFYVGALWLGNSEYLRAGQRATMDAQVVELERSRAQLAEQAVRLDRLRIARELHDSVAHHVSLMGVQAAVARRTLEVSTDSRDVPESVTTAMERVEVSAREAVEELQSVLVTLRSEDEGTAPEALSLPTVDSPSTRTLAQIPALVDSVTESGMTVSFQQYGESPESVISTVELTVYRVLQEALTNVRKHAGPVASADVRLRFDEDWIELDVTDDGVGPADRVPDDLGNGGSVLAGGGRGIVGMRERAHAVGGTLTVGARDPRGFRVLLRVPTRGGERIEDGTMARG</sequence>
<keyword evidence="14" id="KW-1185">Reference proteome</keyword>
<proteinExistence type="predicted"/>
<evidence type="ECO:0000256" key="1">
    <source>
        <dbReference type="ARBA" id="ARBA00000085"/>
    </source>
</evidence>
<keyword evidence="5" id="KW-0547">Nucleotide-binding</keyword>
<evidence type="ECO:0000256" key="11">
    <source>
        <dbReference type="SAM" id="Phobius"/>
    </source>
</evidence>
<dbReference type="InterPro" id="IPR036890">
    <property type="entry name" value="HATPase_C_sf"/>
</dbReference>
<feature type="domain" description="Histidine kinase/HSP90-like ATPase" evidence="12">
    <location>
        <begin position="379"/>
        <end position="483"/>
    </location>
</feature>
<dbReference type="PANTHER" id="PTHR24421:SF10">
    <property type="entry name" value="NITRATE_NITRITE SENSOR PROTEIN NARQ"/>
    <property type="match status" value="1"/>
</dbReference>
<evidence type="ECO:0000256" key="8">
    <source>
        <dbReference type="ARBA" id="ARBA00023012"/>
    </source>
</evidence>
<keyword evidence="4" id="KW-0808">Transferase</keyword>
<dbReference type="GO" id="GO:0016020">
    <property type="term" value="C:membrane"/>
    <property type="evidence" value="ECO:0007669"/>
    <property type="project" value="InterPro"/>
</dbReference>
<evidence type="ECO:0000256" key="6">
    <source>
        <dbReference type="ARBA" id="ARBA00022777"/>
    </source>
</evidence>
<feature type="transmembrane region" description="Helical" evidence="11">
    <location>
        <begin position="200"/>
        <end position="219"/>
    </location>
</feature>
<feature type="transmembrane region" description="Helical" evidence="11">
    <location>
        <begin position="164"/>
        <end position="188"/>
    </location>
</feature>
<dbReference type="Gene3D" id="3.30.565.10">
    <property type="entry name" value="Histidine kinase-like ATPase, C-terminal domain"/>
    <property type="match status" value="1"/>
</dbReference>
<keyword evidence="11" id="KW-0472">Membrane</keyword>
<dbReference type="InterPro" id="IPR050482">
    <property type="entry name" value="Sensor_HK_TwoCompSys"/>
</dbReference>
<keyword evidence="11" id="KW-1133">Transmembrane helix</keyword>
<evidence type="ECO:0000256" key="7">
    <source>
        <dbReference type="ARBA" id="ARBA00022840"/>
    </source>
</evidence>
<feature type="transmembrane region" description="Helical" evidence="11">
    <location>
        <begin position="95"/>
        <end position="111"/>
    </location>
</feature>
<protein>
    <recommendedName>
        <fullName evidence="2">histidine kinase</fullName>
        <ecNumber evidence="2">2.7.13.3</ecNumber>
    </recommendedName>
</protein>
<feature type="coiled-coil region" evidence="9">
    <location>
        <begin position="229"/>
        <end position="259"/>
    </location>
</feature>
<dbReference type="EC" id="2.7.13.3" evidence="2"/>
<accession>A0A1X6WX59</accession>
<evidence type="ECO:0000313" key="14">
    <source>
        <dbReference type="Proteomes" id="UP000196581"/>
    </source>
</evidence>
<reference evidence="14" key="1">
    <citation type="submission" date="2017-02" db="EMBL/GenBank/DDBJ databases">
        <authorList>
            <person name="Dridi B."/>
        </authorList>
    </citation>
    <scope>NUCLEOTIDE SEQUENCE [LARGE SCALE GENOMIC DNA]</scope>
    <source>
        <strain evidence="14">B Co 03.10</strain>
    </source>
</reference>
<dbReference type="Gene3D" id="1.20.5.1930">
    <property type="match status" value="1"/>
</dbReference>
<dbReference type="PANTHER" id="PTHR24421">
    <property type="entry name" value="NITRATE/NITRITE SENSOR PROTEIN NARX-RELATED"/>
    <property type="match status" value="1"/>
</dbReference>
<feature type="transmembrane region" description="Helical" evidence="11">
    <location>
        <begin position="118"/>
        <end position="136"/>
    </location>
</feature>
<dbReference type="Pfam" id="PF02518">
    <property type="entry name" value="HATPase_c"/>
    <property type="match status" value="1"/>
</dbReference>
<keyword evidence="7" id="KW-0067">ATP-binding</keyword>
<evidence type="ECO:0000256" key="5">
    <source>
        <dbReference type="ARBA" id="ARBA00022741"/>
    </source>
</evidence>
<feature type="region of interest" description="Disordered" evidence="10">
    <location>
        <begin position="1"/>
        <end position="20"/>
    </location>
</feature>
<feature type="transmembrane region" description="Helical" evidence="11">
    <location>
        <begin position="60"/>
        <end position="83"/>
    </location>
</feature>